<evidence type="ECO:0000256" key="3">
    <source>
        <dbReference type="ARBA" id="ARBA00022692"/>
    </source>
</evidence>
<sequence length="266" mass="26943">MDALLTALSYAGLALLLGSVLARRWLTPGQPGLGPGAAGLALLLLAWAGQTTVTLHALGMTAAPDVLAYVTSTATGRAMLTGLLGATLLLAVEVAAWPTVLALLAAGVTVWGAAGVGHGDGHGTWVRTLHAAHAAAMTVWVGGVLSLVTVRPLGPALARRFTPAALGSVVVLAATGILMATEHLTALREWTASAYGQTLLVKLGLVALALLAAVLVRRAFARRRGARIQLVREALLLVAVLGITAVLANSAPPGGHDSGHTTHLNP</sequence>
<dbReference type="PANTHER" id="PTHR34820:SF4">
    <property type="entry name" value="INNER MEMBRANE PROTEIN YEBZ"/>
    <property type="match status" value="1"/>
</dbReference>
<dbReference type="Pfam" id="PF05425">
    <property type="entry name" value="CopD"/>
    <property type="match status" value="1"/>
</dbReference>
<keyword evidence="3 6" id="KW-0812">Transmembrane</keyword>
<evidence type="ECO:0000313" key="9">
    <source>
        <dbReference type="Proteomes" id="UP001595803"/>
    </source>
</evidence>
<name>A0ABV7ZA08_9DEIO</name>
<evidence type="ECO:0000256" key="2">
    <source>
        <dbReference type="ARBA" id="ARBA00022475"/>
    </source>
</evidence>
<dbReference type="RefSeq" id="WP_380102712.1">
    <property type="nucleotide sequence ID" value="NZ_JBHRZG010000022.1"/>
</dbReference>
<protein>
    <submittedName>
        <fullName evidence="8">CopD family protein</fullName>
    </submittedName>
</protein>
<feature type="transmembrane region" description="Helical" evidence="6">
    <location>
        <begin position="199"/>
        <end position="218"/>
    </location>
</feature>
<dbReference type="InterPro" id="IPR032694">
    <property type="entry name" value="CopC/D"/>
</dbReference>
<evidence type="ECO:0000313" key="8">
    <source>
        <dbReference type="EMBL" id="MFC3834237.1"/>
    </source>
</evidence>
<dbReference type="Proteomes" id="UP001595803">
    <property type="component" value="Unassembled WGS sequence"/>
</dbReference>
<evidence type="ECO:0000256" key="5">
    <source>
        <dbReference type="ARBA" id="ARBA00023136"/>
    </source>
</evidence>
<dbReference type="PANTHER" id="PTHR34820">
    <property type="entry name" value="INNER MEMBRANE PROTEIN YEBZ"/>
    <property type="match status" value="1"/>
</dbReference>
<accession>A0ABV7ZA08</accession>
<keyword evidence="5 6" id="KW-0472">Membrane</keyword>
<comment type="caution">
    <text evidence="8">The sequence shown here is derived from an EMBL/GenBank/DDBJ whole genome shotgun (WGS) entry which is preliminary data.</text>
</comment>
<organism evidence="8 9">
    <name type="scientific">Deinococcus rufus</name>
    <dbReference type="NCBI Taxonomy" id="2136097"/>
    <lineage>
        <taxon>Bacteria</taxon>
        <taxon>Thermotogati</taxon>
        <taxon>Deinococcota</taxon>
        <taxon>Deinococci</taxon>
        <taxon>Deinococcales</taxon>
        <taxon>Deinococcaceae</taxon>
        <taxon>Deinococcus</taxon>
    </lineage>
</organism>
<evidence type="ECO:0000256" key="1">
    <source>
        <dbReference type="ARBA" id="ARBA00004651"/>
    </source>
</evidence>
<feature type="transmembrane region" description="Helical" evidence="6">
    <location>
        <begin position="38"/>
        <end position="58"/>
    </location>
</feature>
<feature type="transmembrane region" description="Helical" evidence="6">
    <location>
        <begin position="131"/>
        <end position="149"/>
    </location>
</feature>
<comment type="subcellular location">
    <subcellularLocation>
        <location evidence="1">Cell membrane</location>
        <topology evidence="1">Multi-pass membrane protein</topology>
    </subcellularLocation>
</comment>
<dbReference type="InterPro" id="IPR008457">
    <property type="entry name" value="Cu-R_CopD_dom"/>
</dbReference>
<keyword evidence="9" id="KW-1185">Reference proteome</keyword>
<feature type="transmembrane region" description="Helical" evidence="6">
    <location>
        <begin position="78"/>
        <end position="111"/>
    </location>
</feature>
<evidence type="ECO:0000256" key="4">
    <source>
        <dbReference type="ARBA" id="ARBA00022989"/>
    </source>
</evidence>
<evidence type="ECO:0000256" key="6">
    <source>
        <dbReference type="SAM" id="Phobius"/>
    </source>
</evidence>
<feature type="transmembrane region" description="Helical" evidence="6">
    <location>
        <begin position="230"/>
        <end position="248"/>
    </location>
</feature>
<evidence type="ECO:0000259" key="7">
    <source>
        <dbReference type="Pfam" id="PF05425"/>
    </source>
</evidence>
<gene>
    <name evidence="8" type="ORF">ACFOSB_15400</name>
</gene>
<feature type="transmembrane region" description="Helical" evidence="6">
    <location>
        <begin position="161"/>
        <end position="179"/>
    </location>
</feature>
<keyword evidence="2" id="KW-1003">Cell membrane</keyword>
<proteinExistence type="predicted"/>
<dbReference type="EMBL" id="JBHRZG010000022">
    <property type="protein sequence ID" value="MFC3834237.1"/>
    <property type="molecule type" value="Genomic_DNA"/>
</dbReference>
<reference evidence="9" key="1">
    <citation type="journal article" date="2019" name="Int. J. Syst. Evol. Microbiol.">
        <title>The Global Catalogue of Microorganisms (GCM) 10K type strain sequencing project: providing services to taxonomists for standard genome sequencing and annotation.</title>
        <authorList>
            <consortium name="The Broad Institute Genomics Platform"/>
            <consortium name="The Broad Institute Genome Sequencing Center for Infectious Disease"/>
            <person name="Wu L."/>
            <person name="Ma J."/>
        </authorList>
    </citation>
    <scope>NUCLEOTIDE SEQUENCE [LARGE SCALE GENOMIC DNA]</scope>
    <source>
        <strain evidence="9">CCTCC AB 2017081</strain>
    </source>
</reference>
<keyword evidence="4 6" id="KW-1133">Transmembrane helix</keyword>
<feature type="domain" description="Copper resistance protein D" evidence="7">
    <location>
        <begin position="156"/>
        <end position="247"/>
    </location>
</feature>